<protein>
    <recommendedName>
        <fullName evidence="4">O-antigen polysaccharide polymerase Wzy</fullName>
    </recommendedName>
</protein>
<keyword evidence="1" id="KW-0812">Transmembrane</keyword>
<feature type="transmembrane region" description="Helical" evidence="1">
    <location>
        <begin position="68"/>
        <end position="88"/>
    </location>
</feature>
<feature type="transmembrane region" description="Helical" evidence="1">
    <location>
        <begin position="466"/>
        <end position="486"/>
    </location>
</feature>
<keyword evidence="1" id="KW-1133">Transmembrane helix</keyword>
<keyword evidence="1" id="KW-0472">Membrane</keyword>
<keyword evidence="3" id="KW-1185">Reference proteome</keyword>
<dbReference type="EMBL" id="ATHO01000128">
    <property type="protein sequence ID" value="EQB04482.1"/>
    <property type="molecule type" value="Genomic_DNA"/>
</dbReference>
<dbReference type="AlphaFoldDB" id="T0GUW4"/>
<feature type="transmembrane region" description="Helical" evidence="1">
    <location>
        <begin position="216"/>
        <end position="232"/>
    </location>
</feature>
<feature type="transmembrane region" description="Helical" evidence="1">
    <location>
        <begin position="436"/>
        <end position="454"/>
    </location>
</feature>
<feature type="transmembrane region" description="Helical" evidence="1">
    <location>
        <begin position="151"/>
        <end position="172"/>
    </location>
</feature>
<dbReference type="Proteomes" id="UP000015525">
    <property type="component" value="Unassembled WGS sequence"/>
</dbReference>
<accession>T0GUW4</accession>
<proteinExistence type="predicted"/>
<feature type="transmembrane region" description="Helical" evidence="1">
    <location>
        <begin position="36"/>
        <end position="56"/>
    </location>
</feature>
<evidence type="ECO:0000313" key="3">
    <source>
        <dbReference type="Proteomes" id="UP000015525"/>
    </source>
</evidence>
<gene>
    <name evidence="2" type="ORF">L288_13915</name>
</gene>
<feature type="transmembrane region" description="Helical" evidence="1">
    <location>
        <begin position="184"/>
        <end position="204"/>
    </location>
</feature>
<feature type="transmembrane region" description="Helical" evidence="1">
    <location>
        <begin position="267"/>
        <end position="287"/>
    </location>
</feature>
<comment type="caution">
    <text evidence="2">The sequence shown here is derived from an EMBL/GenBank/DDBJ whole genome shotgun (WGS) entry which is preliminary data.</text>
</comment>
<reference evidence="2 3" key="1">
    <citation type="journal article" date="2013" name="Genome Announc.">
        <title>Draft Genome Sequence of Sphingobium quisquiliarum Strain P25T, a Novel Hexachlorocyclohexane (HCH)-Degrading Bacterium Isolated from an HCH Dumpsite.</title>
        <authorList>
            <person name="Kumar Singh A."/>
            <person name="Sangwan N."/>
            <person name="Sharma A."/>
            <person name="Gupta V."/>
            <person name="Khurana J.P."/>
            <person name="Lal R."/>
        </authorList>
    </citation>
    <scope>NUCLEOTIDE SEQUENCE [LARGE SCALE GENOMIC DNA]</scope>
    <source>
        <strain evidence="2 3">P25</strain>
    </source>
</reference>
<evidence type="ECO:0000313" key="2">
    <source>
        <dbReference type="EMBL" id="EQB04482.1"/>
    </source>
</evidence>
<name>T0GUW4_9SPHN</name>
<dbReference type="PATRIC" id="fig|1329909.3.peg.2673"/>
<feature type="transmembrane region" description="Helical" evidence="1">
    <location>
        <begin position="498"/>
        <end position="519"/>
    </location>
</feature>
<evidence type="ECO:0000256" key="1">
    <source>
        <dbReference type="SAM" id="Phobius"/>
    </source>
</evidence>
<feature type="transmembrane region" description="Helical" evidence="1">
    <location>
        <begin position="12"/>
        <end position="30"/>
    </location>
</feature>
<organism evidence="2 3">
    <name type="scientific">Sphingobium quisquiliarum P25</name>
    <dbReference type="NCBI Taxonomy" id="1329909"/>
    <lineage>
        <taxon>Bacteria</taxon>
        <taxon>Pseudomonadati</taxon>
        <taxon>Pseudomonadota</taxon>
        <taxon>Alphaproteobacteria</taxon>
        <taxon>Sphingomonadales</taxon>
        <taxon>Sphingomonadaceae</taxon>
        <taxon>Sphingobium</taxon>
    </lineage>
</organism>
<sequence>MRFIDVSRPGLRMLLICSTGAAMLVLAQIIIEPSVVNIYCSILCAVAGVATTIHCLRRKTVSRFPISSMAVMGFAVTTYALPLLAQTMSWRPLIYNLLVPREVFEATVAFQAVVLAAHIVYTNAPALQAPSRWLARRVLKPIWIFRIPRPVELWALGLLGIGATWVSRIMFGDAVEFGNVGGKFLQALVPFIVAPFFIPLRRYFFDRDIVDPPGTIPMLSGYFTLVLVTALFFNARVIFAVCIFTVLLSILMMAAMGRVRFSRRAKVMIAVGVLVALPIAGVAQDLATAMQAGRLLRGQATPAEIAMETVRAFGDKARLEAMRRDEASMTMESGFSGISEIYLESEFFQRLTYTKYTDLTMAASLRLSDFQQSQIRRDAYEGIISILPTPIINALGLSVDKANRGFSTGDVYANLAFNEDLGGYRTGSSITNTIDVLSVFWPLVVFVICILMFIEFDSYSLMHDGRLLISAISFVLLYEIVARGLVYESFRSLVESASRAYIQAIFVYTILTLGIRLALAPLAGLQGQRNLGHG</sequence>
<feature type="transmembrane region" description="Helical" evidence="1">
    <location>
        <begin position="238"/>
        <end position="255"/>
    </location>
</feature>
<evidence type="ECO:0008006" key="4">
    <source>
        <dbReference type="Google" id="ProtNLM"/>
    </source>
</evidence>